<comment type="cofactor">
    <cofactor evidence="1">
        <name>heme</name>
        <dbReference type="ChEBI" id="CHEBI:30413"/>
    </cofactor>
</comment>
<evidence type="ECO:0000313" key="11">
    <source>
        <dbReference type="Proteomes" id="UP001408356"/>
    </source>
</evidence>
<dbReference type="PANTHER" id="PTHR24305">
    <property type="entry name" value="CYTOCHROME P450"/>
    <property type="match status" value="1"/>
</dbReference>
<dbReference type="CDD" id="cd11051">
    <property type="entry name" value="CYP59-like"/>
    <property type="match status" value="1"/>
</dbReference>
<comment type="similarity">
    <text evidence="3">Belongs to the cytochrome P450 family.</text>
</comment>
<dbReference type="EMBL" id="JARVKF010000399">
    <property type="protein sequence ID" value="KAK9417326.1"/>
    <property type="molecule type" value="Genomic_DNA"/>
</dbReference>
<accession>A0ABR2USN3</accession>
<evidence type="ECO:0000256" key="4">
    <source>
        <dbReference type="ARBA" id="ARBA00022617"/>
    </source>
</evidence>
<dbReference type="Proteomes" id="UP001408356">
    <property type="component" value="Unassembled WGS sequence"/>
</dbReference>
<dbReference type="InterPro" id="IPR002403">
    <property type="entry name" value="Cyt_P450_E_grp-IV"/>
</dbReference>
<organism evidence="10 11">
    <name type="scientific">Seiridium unicorne</name>
    <dbReference type="NCBI Taxonomy" id="138068"/>
    <lineage>
        <taxon>Eukaryota</taxon>
        <taxon>Fungi</taxon>
        <taxon>Dikarya</taxon>
        <taxon>Ascomycota</taxon>
        <taxon>Pezizomycotina</taxon>
        <taxon>Sordariomycetes</taxon>
        <taxon>Xylariomycetidae</taxon>
        <taxon>Amphisphaeriales</taxon>
        <taxon>Sporocadaceae</taxon>
        <taxon>Seiridium</taxon>
    </lineage>
</organism>
<reference evidence="10 11" key="1">
    <citation type="journal article" date="2024" name="J. Plant Pathol.">
        <title>Sequence and assembly of the genome of Seiridium unicorne, isolate CBS 538.82, causal agent of cypress canker disease.</title>
        <authorList>
            <person name="Scali E."/>
            <person name="Rocca G.D."/>
            <person name="Danti R."/>
            <person name="Garbelotto M."/>
            <person name="Barberini S."/>
            <person name="Baroncelli R."/>
            <person name="Emiliani G."/>
        </authorList>
    </citation>
    <scope>NUCLEOTIDE SEQUENCE [LARGE SCALE GENOMIC DNA]</scope>
    <source>
        <strain evidence="10 11">BM-138-508</strain>
    </source>
</reference>
<dbReference type="InterPro" id="IPR050121">
    <property type="entry name" value="Cytochrome_P450_monoxygenase"/>
</dbReference>
<keyword evidence="6" id="KW-0560">Oxidoreductase</keyword>
<dbReference type="InterPro" id="IPR036396">
    <property type="entry name" value="Cyt_P450_sf"/>
</dbReference>
<keyword evidence="8" id="KW-0503">Monooxygenase</keyword>
<dbReference type="PRINTS" id="PR00465">
    <property type="entry name" value="EP450IV"/>
</dbReference>
<keyword evidence="5" id="KW-0479">Metal-binding</keyword>
<evidence type="ECO:0000256" key="3">
    <source>
        <dbReference type="ARBA" id="ARBA00010617"/>
    </source>
</evidence>
<evidence type="ECO:0000256" key="1">
    <source>
        <dbReference type="ARBA" id="ARBA00001971"/>
    </source>
</evidence>
<protein>
    <submittedName>
        <fullName evidence="10">Vera protein</fullName>
    </submittedName>
</protein>
<keyword evidence="9" id="KW-0812">Transmembrane</keyword>
<keyword evidence="4" id="KW-0349">Heme</keyword>
<gene>
    <name evidence="10" type="ORF">SUNI508_08906</name>
</gene>
<keyword evidence="9" id="KW-1133">Transmembrane helix</keyword>
<evidence type="ECO:0000256" key="9">
    <source>
        <dbReference type="SAM" id="Phobius"/>
    </source>
</evidence>
<dbReference type="PANTHER" id="PTHR24305:SF107">
    <property type="entry name" value="P450, PUTATIVE (EUROFUNG)-RELATED"/>
    <property type="match status" value="1"/>
</dbReference>
<keyword evidence="7" id="KW-0408">Iron</keyword>
<keyword evidence="9" id="KW-0472">Membrane</keyword>
<evidence type="ECO:0000313" key="10">
    <source>
        <dbReference type="EMBL" id="KAK9417326.1"/>
    </source>
</evidence>
<sequence>MALGSSDVFAVVMRTTLLLVSFAIGQFLFGGYVVRSRFSALKKQGIPLMPHSMIWGHLKVLGEYTKAHPADVSTNHLSIWMVREWRTLFPGEERCPTVAYLDLWPVSTPILFSLHPRVSAQFTQTKSLPKHAMERDFLKPLTRNKDMVSSDGEQWKRWRSVFNPGFSPRNIMALVPSMMEDMVVFVNVLDSFAGETGQPGQIVQLEKLTTNLTFDIIGKATLGLQLNEQSGTVSALKEAMTDMTKRLGTRPSLVRFIALLNPWSRIKHNNQVMKAELMPHIHRHLESIGSREGTKSIMDLTTESIRKEGKEGDSLESDPQFLENILENLKAFLFAGHDTTATTICWAFKLLEENPECLAKLRQEHDALLGPNPDDAPELIVKSPHILNSLPYTMGCIKETLRLYTPAATARAGQPDFFLIDPVTNMRYPTADFGVGDGSPACHYRDDVWSRPKQFIPERWLVKDGDPLFPMKDAWRPFEQGPRNCIGQELATMELRLVLTLAARKFDINQVWAEWDNLRGHDGSKEVIDGERLYMVGDGTGHTKDETPVRITRRTIESAR</sequence>
<dbReference type="Gene3D" id="1.10.630.10">
    <property type="entry name" value="Cytochrome P450"/>
    <property type="match status" value="1"/>
</dbReference>
<feature type="transmembrane region" description="Helical" evidence="9">
    <location>
        <begin position="12"/>
        <end position="34"/>
    </location>
</feature>
<dbReference type="InterPro" id="IPR001128">
    <property type="entry name" value="Cyt_P450"/>
</dbReference>
<evidence type="ECO:0000256" key="2">
    <source>
        <dbReference type="ARBA" id="ARBA00005179"/>
    </source>
</evidence>
<proteinExistence type="inferred from homology"/>
<comment type="caution">
    <text evidence="10">The sequence shown here is derived from an EMBL/GenBank/DDBJ whole genome shotgun (WGS) entry which is preliminary data.</text>
</comment>
<evidence type="ECO:0000256" key="8">
    <source>
        <dbReference type="ARBA" id="ARBA00023033"/>
    </source>
</evidence>
<evidence type="ECO:0000256" key="7">
    <source>
        <dbReference type="ARBA" id="ARBA00023004"/>
    </source>
</evidence>
<name>A0ABR2USN3_9PEZI</name>
<evidence type="ECO:0000256" key="5">
    <source>
        <dbReference type="ARBA" id="ARBA00022723"/>
    </source>
</evidence>
<keyword evidence="11" id="KW-1185">Reference proteome</keyword>
<dbReference type="SUPFAM" id="SSF48264">
    <property type="entry name" value="Cytochrome P450"/>
    <property type="match status" value="1"/>
</dbReference>
<dbReference type="PRINTS" id="PR00385">
    <property type="entry name" value="P450"/>
</dbReference>
<dbReference type="Pfam" id="PF00067">
    <property type="entry name" value="p450"/>
    <property type="match status" value="1"/>
</dbReference>
<evidence type="ECO:0000256" key="6">
    <source>
        <dbReference type="ARBA" id="ARBA00023002"/>
    </source>
</evidence>
<comment type="pathway">
    <text evidence="2">Secondary metabolite biosynthesis.</text>
</comment>